<feature type="region of interest" description="Disordered" evidence="4">
    <location>
        <begin position="209"/>
        <end position="232"/>
    </location>
</feature>
<dbReference type="PANTHER" id="PTHR14221">
    <property type="entry name" value="WD REPEAT DOMAIN 44"/>
    <property type="match status" value="1"/>
</dbReference>
<dbReference type="InterPro" id="IPR015943">
    <property type="entry name" value="WD40/YVTN_repeat-like_dom_sf"/>
</dbReference>
<feature type="compositionally biased region" description="Polar residues" evidence="4">
    <location>
        <begin position="42"/>
        <end position="58"/>
    </location>
</feature>
<accession>A0A6A6ZYD9</accession>
<keyword evidence="2" id="KW-0677">Repeat</keyword>
<organism evidence="5 6">
    <name type="scientific">Ophiobolus disseminans</name>
    <dbReference type="NCBI Taxonomy" id="1469910"/>
    <lineage>
        <taxon>Eukaryota</taxon>
        <taxon>Fungi</taxon>
        <taxon>Dikarya</taxon>
        <taxon>Ascomycota</taxon>
        <taxon>Pezizomycotina</taxon>
        <taxon>Dothideomycetes</taxon>
        <taxon>Pleosporomycetidae</taxon>
        <taxon>Pleosporales</taxon>
        <taxon>Pleosporineae</taxon>
        <taxon>Phaeosphaeriaceae</taxon>
        <taxon>Ophiobolus</taxon>
    </lineage>
</organism>
<keyword evidence="1 3" id="KW-0853">WD repeat</keyword>
<sequence length="912" mass="99770">MAEFLPSITVTDPPRNDVPYDGQEAPAEVPSTNKKLGAKFRSPTSPSAISNDTQNRTSVDGRGASEAALDPLSQHILQRTNTSPAIYKLRTQNTEPTPSQAPASPIEANADKKQSGESPRDGGPYKADKKKVSFLSRFIGGNKKKGLPDTASENGTEADDSRPEGMDAQLYVDNLSFSPKIPHPPAYIKVRTKFKKNKEFDRVFLAQELRSGSDKKSEPAAGQNPAPQSGSAAIQNPIWAVEFSKDGRYLAAGGQDRVIRVWVVISSAEDRRWHEQAEVDPTTSEGEAQYLSAPVFQQKIFREYHGHGATILDLSWSKNNFLLSSSMDKTVRLWHASRDENLCIFKHSDFVPSIQFHPTDDRFFLAGSLDAKLRLWSIPDKNVAFSVTVPDMITAVSFTPDGKTCIAGTLGGLCMFYDTEKLKWQAQMHVKSTRGQNAKGSKITGIQATYWPPGSESGEIKLLISSNDSRLRVYNFKDKSLEIKLRGHENNCSQIRGAFADSSGHIICGSEDRKAYIWSTSAPEGEKRNQLPVEMFEAHNSITTCTIIAPMQTRKLLSASEDPIYDLCNPPPVTLVSRAESVISSRAPTEAGSALPTPALDANFKRVAETPAYIARSAHCGGNIIVTADYTGAIKVFRQDCAFAKRLRMSETWDNGSVRKAGSKFGRPSSIISRTSRSRRDSVSTQPPNDRIMTWRQGISHGSFDSNSSLPRRSASPRKSLARLSLSSVRNPDSPSLRPTQTNETLGSGLTGTPKTSISIDRTTHSEDSAQPQILGPERTHSDTNQQLALQHNPMAVHNGQSWLFWQSAHQKTSANLNDRPNLDPRVSEVSQLSRLTSELSDQGHSAGEEDVASQGESDVHCKHCGSAEFKVRFAGGEKVLACGRCGQVVDDGDGGGKGSRAETNAYRKFYA</sequence>
<protein>
    <submittedName>
        <fullName evidence="5">WD40 repeat-like protein</fullName>
    </submittedName>
</protein>
<evidence type="ECO:0000313" key="6">
    <source>
        <dbReference type="Proteomes" id="UP000799424"/>
    </source>
</evidence>
<feature type="compositionally biased region" description="Polar residues" evidence="4">
    <location>
        <begin position="832"/>
        <end position="844"/>
    </location>
</feature>
<dbReference type="SUPFAM" id="SSF50978">
    <property type="entry name" value="WD40 repeat-like"/>
    <property type="match status" value="1"/>
</dbReference>
<gene>
    <name evidence="5" type="ORF">CC86DRAFT_35984</name>
</gene>
<feature type="compositionally biased region" description="Polar residues" evidence="4">
    <location>
        <begin position="725"/>
        <end position="761"/>
    </location>
</feature>
<name>A0A6A6ZYD9_9PLEO</name>
<dbReference type="Gene3D" id="2.130.10.10">
    <property type="entry name" value="YVTN repeat-like/Quinoprotein amine dehydrogenase"/>
    <property type="match status" value="1"/>
</dbReference>
<feature type="compositionally biased region" description="Polar residues" evidence="4">
    <location>
        <begin position="75"/>
        <end position="102"/>
    </location>
</feature>
<dbReference type="PANTHER" id="PTHR14221:SF0">
    <property type="entry name" value="WD REPEAT-CONTAINING PROTEIN 44"/>
    <property type="match status" value="1"/>
</dbReference>
<evidence type="ECO:0000313" key="5">
    <source>
        <dbReference type="EMBL" id="KAF2825866.1"/>
    </source>
</evidence>
<dbReference type="InterPro" id="IPR040324">
    <property type="entry name" value="WDR44/Dgr2"/>
</dbReference>
<feature type="repeat" description="WD" evidence="3">
    <location>
        <begin position="231"/>
        <end position="262"/>
    </location>
</feature>
<dbReference type="InterPro" id="IPR036322">
    <property type="entry name" value="WD40_repeat_dom_sf"/>
</dbReference>
<dbReference type="PROSITE" id="PS50082">
    <property type="entry name" value="WD_REPEATS_2"/>
    <property type="match status" value="3"/>
</dbReference>
<dbReference type="PROSITE" id="PS50294">
    <property type="entry name" value="WD_REPEATS_REGION"/>
    <property type="match status" value="3"/>
</dbReference>
<dbReference type="Pfam" id="PF00400">
    <property type="entry name" value="WD40"/>
    <property type="match status" value="4"/>
</dbReference>
<feature type="repeat" description="WD" evidence="3">
    <location>
        <begin position="304"/>
        <end position="344"/>
    </location>
</feature>
<feature type="repeat" description="WD" evidence="3">
    <location>
        <begin position="344"/>
        <end position="386"/>
    </location>
</feature>
<feature type="region of interest" description="Disordered" evidence="4">
    <location>
        <begin position="1"/>
        <end position="164"/>
    </location>
</feature>
<reference evidence="5" key="1">
    <citation type="journal article" date="2020" name="Stud. Mycol.">
        <title>101 Dothideomycetes genomes: a test case for predicting lifestyles and emergence of pathogens.</title>
        <authorList>
            <person name="Haridas S."/>
            <person name="Albert R."/>
            <person name="Binder M."/>
            <person name="Bloem J."/>
            <person name="Labutti K."/>
            <person name="Salamov A."/>
            <person name="Andreopoulos B."/>
            <person name="Baker S."/>
            <person name="Barry K."/>
            <person name="Bills G."/>
            <person name="Bluhm B."/>
            <person name="Cannon C."/>
            <person name="Castanera R."/>
            <person name="Culley D."/>
            <person name="Daum C."/>
            <person name="Ezra D."/>
            <person name="Gonzalez J."/>
            <person name="Henrissat B."/>
            <person name="Kuo A."/>
            <person name="Liang C."/>
            <person name="Lipzen A."/>
            <person name="Lutzoni F."/>
            <person name="Magnuson J."/>
            <person name="Mondo S."/>
            <person name="Nolan M."/>
            <person name="Ohm R."/>
            <person name="Pangilinan J."/>
            <person name="Park H.-J."/>
            <person name="Ramirez L."/>
            <person name="Alfaro M."/>
            <person name="Sun H."/>
            <person name="Tritt A."/>
            <person name="Yoshinaga Y."/>
            <person name="Zwiers L.-H."/>
            <person name="Turgeon B."/>
            <person name="Goodwin S."/>
            <person name="Spatafora J."/>
            <person name="Crous P."/>
            <person name="Grigoriev I."/>
        </authorList>
    </citation>
    <scope>NUCLEOTIDE SEQUENCE</scope>
    <source>
        <strain evidence="5">CBS 113818</strain>
    </source>
</reference>
<feature type="compositionally biased region" description="Basic and acidic residues" evidence="4">
    <location>
        <begin position="109"/>
        <end position="120"/>
    </location>
</feature>
<proteinExistence type="predicted"/>
<dbReference type="AlphaFoldDB" id="A0A6A6ZYD9"/>
<evidence type="ECO:0000256" key="3">
    <source>
        <dbReference type="PROSITE-ProRule" id="PRU00221"/>
    </source>
</evidence>
<dbReference type="InterPro" id="IPR001680">
    <property type="entry name" value="WD40_rpt"/>
</dbReference>
<feature type="region of interest" description="Disordered" evidence="4">
    <location>
        <begin position="656"/>
        <end position="784"/>
    </location>
</feature>
<dbReference type="Proteomes" id="UP000799424">
    <property type="component" value="Unassembled WGS sequence"/>
</dbReference>
<dbReference type="OrthoDB" id="1932312at2759"/>
<dbReference type="EMBL" id="MU006227">
    <property type="protein sequence ID" value="KAF2825866.1"/>
    <property type="molecule type" value="Genomic_DNA"/>
</dbReference>
<evidence type="ECO:0000256" key="2">
    <source>
        <dbReference type="ARBA" id="ARBA00022737"/>
    </source>
</evidence>
<evidence type="ECO:0000256" key="4">
    <source>
        <dbReference type="SAM" id="MobiDB-lite"/>
    </source>
</evidence>
<keyword evidence="6" id="KW-1185">Reference proteome</keyword>
<evidence type="ECO:0000256" key="1">
    <source>
        <dbReference type="ARBA" id="ARBA00022574"/>
    </source>
</evidence>
<dbReference type="SMART" id="SM00320">
    <property type="entry name" value="WD40"/>
    <property type="match status" value="6"/>
</dbReference>
<feature type="region of interest" description="Disordered" evidence="4">
    <location>
        <begin position="832"/>
        <end position="853"/>
    </location>
</feature>